<organism evidence="1">
    <name type="scientific">Picea sitchensis</name>
    <name type="common">Sitka spruce</name>
    <name type="synonym">Pinus sitchensis</name>
    <dbReference type="NCBI Taxonomy" id="3332"/>
    <lineage>
        <taxon>Eukaryota</taxon>
        <taxon>Viridiplantae</taxon>
        <taxon>Streptophyta</taxon>
        <taxon>Embryophyta</taxon>
        <taxon>Tracheophyta</taxon>
        <taxon>Spermatophyta</taxon>
        <taxon>Pinopsida</taxon>
        <taxon>Pinidae</taxon>
        <taxon>Conifers I</taxon>
        <taxon>Pinales</taxon>
        <taxon>Pinaceae</taxon>
        <taxon>Picea</taxon>
    </lineage>
</organism>
<evidence type="ECO:0000313" key="1">
    <source>
        <dbReference type="EMBL" id="ABK27084.1"/>
    </source>
</evidence>
<dbReference type="AlphaFoldDB" id="A9P2H3"/>
<name>A9P2H3_PICSI</name>
<accession>A9P2H3</accession>
<sequence length="44" mass="5491">MNKRRLHQLLKRQMAYQLQELMKSLDLKLVILLSRLRKMLNRRI</sequence>
<protein>
    <submittedName>
        <fullName evidence="1">Uncharacterized protein</fullName>
    </submittedName>
</protein>
<reference evidence="1" key="1">
    <citation type="journal article" date="2008" name="BMC Genomics">
        <title>A conifer genomics resource of 200,000 spruce (Picea spp.) ESTs and 6,464 high-quality, sequence-finished full-length cDNAs for Sitka spruce (Picea sitchensis).</title>
        <authorList>
            <person name="Ralph S.G."/>
            <person name="Chun H.J."/>
            <person name="Kolosova N."/>
            <person name="Cooper D."/>
            <person name="Oddy C."/>
            <person name="Ritland C.E."/>
            <person name="Kirkpatrick R."/>
            <person name="Moore R."/>
            <person name="Barber S."/>
            <person name="Holt R.A."/>
            <person name="Jones S.J."/>
            <person name="Marra M.A."/>
            <person name="Douglas C.J."/>
            <person name="Ritland K."/>
            <person name="Bohlmann J."/>
        </authorList>
    </citation>
    <scope>NUCLEOTIDE SEQUENCE</scope>
    <source>
        <tissue evidence="1">Bark</tissue>
    </source>
</reference>
<proteinExistence type="evidence at transcript level"/>
<dbReference type="EMBL" id="EF087851">
    <property type="protein sequence ID" value="ABK27084.1"/>
    <property type="molecule type" value="mRNA"/>
</dbReference>